<dbReference type="AlphaFoldDB" id="A0A195F2J1"/>
<feature type="region of interest" description="Disordered" evidence="1">
    <location>
        <begin position="12"/>
        <end position="31"/>
    </location>
</feature>
<evidence type="ECO:0000313" key="3">
    <source>
        <dbReference type="Proteomes" id="UP000078541"/>
    </source>
</evidence>
<accession>A0A195F2J1</accession>
<protein>
    <submittedName>
        <fullName evidence="2">Uncharacterized protein</fullName>
    </submittedName>
</protein>
<evidence type="ECO:0000256" key="1">
    <source>
        <dbReference type="SAM" id="MobiDB-lite"/>
    </source>
</evidence>
<sequence>MLRGFIFSPPHTANVSRGKCGQSLAKDNRRASGGADIGALATVNSPDSEKNYALTEGLSLAKCFASYNSRLLERITRALRQQLQFAEPLTPRYPGDVYATETDVDHDGVMVTFGFRKIVQADSVPRETCEKLRLAQLHSSMERSSDGKIFPEYTTNFPRDSPFRKAFVAAVILFSSSRGLSHTPTAPKGGETSAGISKFVRVLGVSGSTGLSSSSSFRRASLREPQQQCSTVVQSRECAMEYVAERMLRSRGEKGDCEDITIRPCWITDFDFLPDNTDSLIWHSTQTDKRVPYNCICTFARQRR</sequence>
<dbReference type="EMBL" id="KQ981864">
    <property type="protein sequence ID" value="KYN34309.1"/>
    <property type="molecule type" value="Genomic_DNA"/>
</dbReference>
<evidence type="ECO:0000313" key="2">
    <source>
        <dbReference type="EMBL" id="KYN34309.1"/>
    </source>
</evidence>
<organism evidence="2 3">
    <name type="scientific">Trachymyrmex septentrionalis</name>
    <dbReference type="NCBI Taxonomy" id="34720"/>
    <lineage>
        <taxon>Eukaryota</taxon>
        <taxon>Metazoa</taxon>
        <taxon>Ecdysozoa</taxon>
        <taxon>Arthropoda</taxon>
        <taxon>Hexapoda</taxon>
        <taxon>Insecta</taxon>
        <taxon>Pterygota</taxon>
        <taxon>Neoptera</taxon>
        <taxon>Endopterygota</taxon>
        <taxon>Hymenoptera</taxon>
        <taxon>Apocrita</taxon>
        <taxon>Aculeata</taxon>
        <taxon>Formicoidea</taxon>
        <taxon>Formicidae</taxon>
        <taxon>Myrmicinae</taxon>
        <taxon>Trachymyrmex</taxon>
    </lineage>
</organism>
<name>A0A195F2J1_9HYME</name>
<reference evidence="2 3" key="1">
    <citation type="submission" date="2016-03" db="EMBL/GenBank/DDBJ databases">
        <title>Trachymyrmex septentrionalis WGS genome.</title>
        <authorList>
            <person name="Nygaard S."/>
            <person name="Hu H."/>
            <person name="Boomsma J."/>
            <person name="Zhang G."/>
        </authorList>
    </citation>
    <scope>NUCLEOTIDE SEQUENCE [LARGE SCALE GENOMIC DNA]</scope>
    <source>
        <strain evidence="2">Tsep2-gDNA-1</strain>
        <tissue evidence="2">Whole body</tissue>
    </source>
</reference>
<gene>
    <name evidence="2" type="ORF">ALC56_11416</name>
</gene>
<keyword evidence="3" id="KW-1185">Reference proteome</keyword>
<dbReference type="Proteomes" id="UP000078541">
    <property type="component" value="Unassembled WGS sequence"/>
</dbReference>
<proteinExistence type="predicted"/>